<evidence type="ECO:0000313" key="2">
    <source>
        <dbReference type="EMBL" id="WGX77193.1"/>
    </source>
</evidence>
<accession>A0ABY8R964</accession>
<proteinExistence type="predicted"/>
<sequence length="52" mass="5792">MGLTIIASLFDKFKDNEKVEKILSVLRPITLGFILSAVFSSATGITWDFMIL</sequence>
<dbReference type="Proteomes" id="UP001239169">
    <property type="component" value="Chromosome"/>
</dbReference>
<protein>
    <submittedName>
        <fullName evidence="2">Uncharacterized protein</fullName>
    </submittedName>
</protein>
<evidence type="ECO:0000256" key="1">
    <source>
        <dbReference type="SAM" id="Phobius"/>
    </source>
</evidence>
<organism evidence="2 3">
    <name type="scientific">Paraclostridium bifermentans</name>
    <name type="common">Clostridium bifermentans</name>
    <dbReference type="NCBI Taxonomy" id="1490"/>
    <lineage>
        <taxon>Bacteria</taxon>
        <taxon>Bacillati</taxon>
        <taxon>Bacillota</taxon>
        <taxon>Clostridia</taxon>
        <taxon>Peptostreptococcales</taxon>
        <taxon>Peptostreptococcaceae</taxon>
        <taxon>Paraclostridium</taxon>
    </lineage>
</organism>
<keyword evidence="3" id="KW-1185">Reference proteome</keyword>
<keyword evidence="1" id="KW-1133">Transmembrane helix</keyword>
<keyword evidence="1" id="KW-0472">Membrane</keyword>
<evidence type="ECO:0000313" key="3">
    <source>
        <dbReference type="Proteomes" id="UP001239169"/>
    </source>
</evidence>
<dbReference type="EMBL" id="CP124685">
    <property type="protein sequence ID" value="WGX77193.1"/>
    <property type="molecule type" value="Genomic_DNA"/>
</dbReference>
<feature type="transmembrane region" description="Helical" evidence="1">
    <location>
        <begin position="29"/>
        <end position="51"/>
    </location>
</feature>
<reference evidence="2 3" key="1">
    <citation type="submission" date="2023-04" db="EMBL/GenBank/DDBJ databases">
        <title>Bacteria Genome Submission.</title>
        <authorList>
            <person name="Isaac P."/>
        </authorList>
    </citation>
    <scope>NUCLEOTIDE SEQUENCE [LARGE SCALE GENOMIC DNA]</scope>
    <source>
        <strain evidence="2 3">SampleS7P1</strain>
    </source>
</reference>
<gene>
    <name evidence="2" type="ORF">QJS64_04555</name>
</gene>
<name>A0ABY8R964_PARBF</name>
<keyword evidence="1" id="KW-0812">Transmembrane</keyword>